<accession>A0A2W4UMX7</accession>
<reference evidence="2 3" key="2">
    <citation type="submission" date="2018-06" db="EMBL/GenBank/DDBJ databases">
        <title>Metagenomic assembly of (sub)arctic Cyanobacteria and their associated microbiome from non-axenic cultures.</title>
        <authorList>
            <person name="Baurain D."/>
        </authorList>
    </citation>
    <scope>NUCLEOTIDE SEQUENCE [LARGE SCALE GENOMIC DNA]</scope>
    <source>
        <strain evidence="2">ULC129bin1</strain>
    </source>
</reference>
<dbReference type="GO" id="GO:0016740">
    <property type="term" value="F:transferase activity"/>
    <property type="evidence" value="ECO:0007669"/>
    <property type="project" value="UniProtKB-KW"/>
</dbReference>
<protein>
    <submittedName>
        <fullName evidence="2">Aminoglycoside phosphotransferase</fullName>
    </submittedName>
</protein>
<evidence type="ECO:0000313" key="2">
    <source>
        <dbReference type="EMBL" id="PZO21752.1"/>
    </source>
</evidence>
<reference evidence="3" key="1">
    <citation type="submission" date="2018-04" db="EMBL/GenBank/DDBJ databases">
        <authorList>
            <person name="Cornet L."/>
        </authorList>
    </citation>
    <scope>NUCLEOTIDE SEQUENCE [LARGE SCALE GENOMIC DNA]</scope>
</reference>
<name>A0A2W4UMX7_9CYAN</name>
<dbReference type="SUPFAM" id="SSF56112">
    <property type="entry name" value="Protein kinase-like (PK-like)"/>
    <property type="match status" value="1"/>
</dbReference>
<dbReference type="Pfam" id="PF01636">
    <property type="entry name" value="APH"/>
    <property type="match status" value="1"/>
</dbReference>
<evidence type="ECO:0000259" key="1">
    <source>
        <dbReference type="Pfam" id="PF01636"/>
    </source>
</evidence>
<dbReference type="Gene3D" id="3.90.1200.10">
    <property type="match status" value="1"/>
</dbReference>
<dbReference type="InterPro" id="IPR011009">
    <property type="entry name" value="Kinase-like_dom_sf"/>
</dbReference>
<sequence length="399" mass="45005">MSVDIATPFPLINIAQQFVHHGIVIAVNPLGNGNINSTFLVKVKPAAIGLASSTTPAKFVLQRINAQVFRQPELVIQNMVVLSEHLKKQGASPDRRWETPTILPTQSGENYWRDSAGEYWRAISFIKDAQPLETVQNTAHAEEIGYALAMFHSLISTLDADSLADTLAGFHITPNYLAEFERSLTQAEDLAQANYPNVDTEIEQRQYCLDFITQRQTWAHVLENAKASGQLKLRPIHGDPKVNNILIGKNGQAVSLIDLDTIKPGLIHYDIGDCLRSGCNRLGEETEDWQNVVFDIDLAKAILRGYLSLASDFLTEQDYDYLYDSIRLIAFELGLRFFTDYLAQNVYFKVKHRRHNLTRSLVQFKLTESIEQQADQLKDIIQALRANTQSHRVSPQPKC</sequence>
<dbReference type="PANTHER" id="PTHR21064">
    <property type="entry name" value="AMINOGLYCOSIDE PHOSPHOTRANSFERASE DOMAIN-CONTAINING PROTEIN-RELATED"/>
    <property type="match status" value="1"/>
</dbReference>
<gene>
    <name evidence="2" type="ORF">DCF25_04735</name>
</gene>
<organism evidence="2 3">
    <name type="scientific">Leptolyngbya foveolarum</name>
    <dbReference type="NCBI Taxonomy" id="47253"/>
    <lineage>
        <taxon>Bacteria</taxon>
        <taxon>Bacillati</taxon>
        <taxon>Cyanobacteriota</taxon>
        <taxon>Cyanophyceae</taxon>
        <taxon>Leptolyngbyales</taxon>
        <taxon>Leptolyngbyaceae</taxon>
        <taxon>Leptolyngbya group</taxon>
        <taxon>Leptolyngbya</taxon>
    </lineage>
</organism>
<comment type="caution">
    <text evidence="2">The sequence shown here is derived from an EMBL/GenBank/DDBJ whole genome shotgun (WGS) entry which is preliminary data.</text>
</comment>
<dbReference type="InterPro" id="IPR050249">
    <property type="entry name" value="Pseudomonas-type_ThrB"/>
</dbReference>
<keyword evidence="2" id="KW-0808">Transferase</keyword>
<dbReference type="AlphaFoldDB" id="A0A2W4UMX7"/>
<dbReference type="PANTHER" id="PTHR21064:SF5">
    <property type="entry name" value="SLR1880 PROTEIN"/>
    <property type="match status" value="1"/>
</dbReference>
<dbReference type="Proteomes" id="UP000249354">
    <property type="component" value="Unassembled WGS sequence"/>
</dbReference>
<evidence type="ECO:0000313" key="3">
    <source>
        <dbReference type="Proteomes" id="UP000249354"/>
    </source>
</evidence>
<feature type="domain" description="Aminoglycoside phosphotransferase" evidence="1">
    <location>
        <begin position="28"/>
        <end position="285"/>
    </location>
</feature>
<dbReference type="EMBL" id="QBMC01000018">
    <property type="protein sequence ID" value="PZO21752.1"/>
    <property type="molecule type" value="Genomic_DNA"/>
</dbReference>
<dbReference type="InterPro" id="IPR002575">
    <property type="entry name" value="Aminoglycoside_PTrfase"/>
</dbReference>
<proteinExistence type="predicted"/>